<dbReference type="GO" id="GO:0003677">
    <property type="term" value="F:DNA binding"/>
    <property type="evidence" value="ECO:0007669"/>
    <property type="project" value="UniProtKB-KW"/>
</dbReference>
<gene>
    <name evidence="1" type="ORF">NCTC12229_00387</name>
</gene>
<dbReference type="Proteomes" id="UP000254055">
    <property type="component" value="Unassembled WGS sequence"/>
</dbReference>
<proteinExistence type="predicted"/>
<evidence type="ECO:0000313" key="1">
    <source>
        <dbReference type="EMBL" id="SUA35977.1"/>
    </source>
</evidence>
<dbReference type="PANTHER" id="PTHR35810">
    <property type="entry name" value="CYTOPLASMIC PROTEIN-RELATED"/>
    <property type="match status" value="1"/>
</dbReference>
<dbReference type="PANTHER" id="PTHR35810:SF1">
    <property type="entry name" value="CYTOPLASMIC PROTEIN"/>
    <property type="match status" value="1"/>
</dbReference>
<dbReference type="AlphaFoldDB" id="A0A378WGF9"/>
<dbReference type="InterPro" id="IPR011204">
    <property type="entry name" value="Virulence_RhuM-like"/>
</dbReference>
<protein>
    <submittedName>
        <fullName evidence="1">DNA-binding protein</fullName>
    </submittedName>
</protein>
<dbReference type="Pfam" id="PF13310">
    <property type="entry name" value="Virulence_RhuM"/>
    <property type="match status" value="1"/>
</dbReference>
<reference evidence="1 2" key="1">
    <citation type="submission" date="2018-06" db="EMBL/GenBank/DDBJ databases">
        <authorList>
            <consortium name="Pathogen Informatics"/>
            <person name="Doyle S."/>
        </authorList>
    </citation>
    <scope>NUCLEOTIDE SEQUENCE [LARGE SCALE GENOMIC DNA]</scope>
    <source>
        <strain evidence="1 2">NCTC12229</strain>
    </source>
</reference>
<accession>A0A378WGF9</accession>
<dbReference type="EMBL" id="UGRS01000001">
    <property type="protein sequence ID" value="SUA35977.1"/>
    <property type="molecule type" value="Genomic_DNA"/>
</dbReference>
<keyword evidence="1" id="KW-0238">DNA-binding</keyword>
<organism evidence="1 2">
    <name type="scientific">Neisseria zoodegmatis</name>
    <dbReference type="NCBI Taxonomy" id="326523"/>
    <lineage>
        <taxon>Bacteria</taxon>
        <taxon>Pseudomonadati</taxon>
        <taxon>Pseudomonadota</taxon>
        <taxon>Betaproteobacteria</taxon>
        <taxon>Neisseriales</taxon>
        <taxon>Neisseriaceae</taxon>
        <taxon>Neisseria</taxon>
    </lineage>
</organism>
<sequence>MTANLLQPLKETTQFFKTIQNKLHFAATGHTAAELVYRCVNAAKPLMGLTHTTDGVVRKKDIKTAQNYLNEKEISQLNRIVIM</sequence>
<name>A0A378WGF9_9NEIS</name>
<evidence type="ECO:0000313" key="2">
    <source>
        <dbReference type="Proteomes" id="UP000254055"/>
    </source>
</evidence>